<reference evidence="2 3" key="1">
    <citation type="submission" date="2018-03" db="EMBL/GenBank/DDBJ databases">
        <title>Bacillus urumqiensis sp. nov., a moderately haloalkaliphilic bacterium isolated from a salt lake.</title>
        <authorList>
            <person name="Zhao B."/>
            <person name="Liao Z."/>
        </authorList>
    </citation>
    <scope>NUCLEOTIDE SEQUENCE [LARGE SCALE GENOMIC DNA]</scope>
    <source>
        <strain evidence="2 3">BZ-SZ-XJ18</strain>
    </source>
</reference>
<dbReference type="AlphaFoldDB" id="A0A2P6MF17"/>
<evidence type="ECO:0000313" key="3">
    <source>
        <dbReference type="Proteomes" id="UP000243650"/>
    </source>
</evidence>
<keyword evidence="3" id="KW-1185">Reference proteome</keyword>
<sequence>MGYIPPVRDEQPMLYAQRQEMNRSHPLRVSAPFPAAYPDLLEERPYANHFQRFEQIAKRKLEKEHPKSSFPMAAAGTEEGAEAVERKQASARKHEAAYSNKGKFFDSSI</sequence>
<dbReference type="OrthoDB" id="2885467at2"/>
<organism evidence="2 3">
    <name type="scientific">Alkalicoccus urumqiensis</name>
    <name type="common">Bacillus urumqiensis</name>
    <dbReference type="NCBI Taxonomy" id="1548213"/>
    <lineage>
        <taxon>Bacteria</taxon>
        <taxon>Bacillati</taxon>
        <taxon>Bacillota</taxon>
        <taxon>Bacilli</taxon>
        <taxon>Bacillales</taxon>
        <taxon>Bacillaceae</taxon>
        <taxon>Alkalicoccus</taxon>
    </lineage>
</organism>
<evidence type="ECO:0000256" key="1">
    <source>
        <dbReference type="SAM" id="MobiDB-lite"/>
    </source>
</evidence>
<feature type="compositionally biased region" description="Basic and acidic residues" evidence="1">
    <location>
        <begin position="83"/>
        <end position="96"/>
    </location>
</feature>
<feature type="region of interest" description="Disordered" evidence="1">
    <location>
        <begin position="61"/>
        <end position="97"/>
    </location>
</feature>
<gene>
    <name evidence="2" type="ORF">C6I21_13080</name>
</gene>
<comment type="caution">
    <text evidence="2">The sequence shown here is derived from an EMBL/GenBank/DDBJ whole genome shotgun (WGS) entry which is preliminary data.</text>
</comment>
<proteinExistence type="predicted"/>
<accession>A0A2P6MF17</accession>
<evidence type="ECO:0000313" key="2">
    <source>
        <dbReference type="EMBL" id="PRO64837.1"/>
    </source>
</evidence>
<dbReference type="Proteomes" id="UP000243650">
    <property type="component" value="Unassembled WGS sequence"/>
</dbReference>
<name>A0A2P6MF17_ALKUR</name>
<protein>
    <submittedName>
        <fullName evidence="2">Uncharacterized protein</fullName>
    </submittedName>
</protein>
<dbReference type="EMBL" id="PVNS01000012">
    <property type="protein sequence ID" value="PRO64837.1"/>
    <property type="molecule type" value="Genomic_DNA"/>
</dbReference>
<dbReference type="RefSeq" id="WP_105959932.1">
    <property type="nucleotide sequence ID" value="NZ_PVNS01000012.1"/>
</dbReference>